<dbReference type="PANTHER" id="PTHR45947:SF3">
    <property type="entry name" value="SULFOQUINOVOSYL TRANSFERASE SQD2"/>
    <property type="match status" value="1"/>
</dbReference>
<dbReference type="Pfam" id="PF00534">
    <property type="entry name" value="Glycos_transf_1"/>
    <property type="match status" value="1"/>
</dbReference>
<accession>A0AAE4NM23</accession>
<evidence type="ECO:0000313" key="5">
    <source>
        <dbReference type="EMBL" id="MDV2419340.1"/>
    </source>
</evidence>
<dbReference type="AlphaFoldDB" id="A0AAE4NM23"/>
<feature type="domain" description="Glycosyltransferase subfamily 4-like N-terminal" evidence="4">
    <location>
        <begin position="133"/>
        <end position="270"/>
    </location>
</feature>
<dbReference type="CDD" id="cd03801">
    <property type="entry name" value="GT4_PimA-like"/>
    <property type="match status" value="1"/>
</dbReference>
<keyword evidence="2 5" id="KW-0808">Transferase</keyword>
<reference evidence="5" key="1">
    <citation type="submission" date="2023-08" db="EMBL/GenBank/DDBJ databases">
        <title>Genomic characterization of the C. tuberculostearicum species complex, a ubiquitous member of the human skin microbiome.</title>
        <authorList>
            <person name="Ahmed N."/>
            <person name="Deming C."/>
            <person name="Conlan S."/>
            <person name="Segre J."/>
        </authorList>
    </citation>
    <scope>NUCLEOTIDE SEQUENCE</scope>
    <source>
        <strain evidence="5">CTNIH22</strain>
    </source>
</reference>
<comment type="caution">
    <text evidence="5">The sequence shown here is derived from an EMBL/GenBank/DDBJ whole genome shotgun (WGS) entry which is preliminary data.</text>
</comment>
<evidence type="ECO:0000256" key="1">
    <source>
        <dbReference type="ARBA" id="ARBA00022676"/>
    </source>
</evidence>
<dbReference type="RefSeq" id="WP_301431519.1">
    <property type="nucleotide sequence ID" value="NZ_CP073090.1"/>
</dbReference>
<evidence type="ECO:0000256" key="2">
    <source>
        <dbReference type="ARBA" id="ARBA00022679"/>
    </source>
</evidence>
<dbReference type="PANTHER" id="PTHR45947">
    <property type="entry name" value="SULFOQUINOVOSYL TRANSFERASE SQD2"/>
    <property type="match status" value="1"/>
</dbReference>
<keyword evidence="1 5" id="KW-0328">Glycosyltransferase</keyword>
<dbReference type="Proteomes" id="UP001185706">
    <property type="component" value="Unassembled WGS sequence"/>
</dbReference>
<dbReference type="EC" id="2.4.-.-" evidence="5"/>
<name>A0AAE4NM23_9CORY</name>
<organism evidence="5 6">
    <name type="scientific">Corynebacterium tuberculostearicum</name>
    <dbReference type="NCBI Taxonomy" id="38304"/>
    <lineage>
        <taxon>Bacteria</taxon>
        <taxon>Bacillati</taxon>
        <taxon>Actinomycetota</taxon>
        <taxon>Actinomycetes</taxon>
        <taxon>Mycobacteriales</taxon>
        <taxon>Corynebacteriaceae</taxon>
        <taxon>Corynebacterium</taxon>
    </lineage>
</organism>
<evidence type="ECO:0000259" key="4">
    <source>
        <dbReference type="Pfam" id="PF13579"/>
    </source>
</evidence>
<evidence type="ECO:0000259" key="3">
    <source>
        <dbReference type="Pfam" id="PF00534"/>
    </source>
</evidence>
<dbReference type="SUPFAM" id="SSF53756">
    <property type="entry name" value="UDP-Glycosyltransferase/glycogen phosphorylase"/>
    <property type="match status" value="1"/>
</dbReference>
<dbReference type="EMBL" id="JAVBIB010000008">
    <property type="protein sequence ID" value="MDV2419340.1"/>
    <property type="molecule type" value="Genomic_DNA"/>
</dbReference>
<feature type="domain" description="Glycosyl transferase family 1" evidence="3">
    <location>
        <begin position="290"/>
        <end position="440"/>
    </location>
</feature>
<dbReference type="GO" id="GO:1901137">
    <property type="term" value="P:carbohydrate derivative biosynthetic process"/>
    <property type="evidence" value="ECO:0007669"/>
    <property type="project" value="UniProtKB-ARBA"/>
</dbReference>
<proteinExistence type="predicted"/>
<dbReference type="GO" id="GO:1903509">
    <property type="term" value="P:liposaccharide metabolic process"/>
    <property type="evidence" value="ECO:0007669"/>
    <property type="project" value="UniProtKB-ARBA"/>
</dbReference>
<protein>
    <submittedName>
        <fullName evidence="5">Glycosyltransferase family 4 protein</fullName>
        <ecNumber evidence="5">2.4.-.-</ecNumber>
    </submittedName>
</protein>
<gene>
    <name evidence="5" type="ORF">RAE03_06035</name>
</gene>
<dbReference type="GO" id="GO:0016757">
    <property type="term" value="F:glycosyltransferase activity"/>
    <property type="evidence" value="ECO:0007669"/>
    <property type="project" value="UniProtKB-KW"/>
</dbReference>
<evidence type="ECO:0000313" key="6">
    <source>
        <dbReference type="Proteomes" id="UP001185706"/>
    </source>
</evidence>
<dbReference type="Gene3D" id="3.40.50.2000">
    <property type="entry name" value="Glycogen Phosphorylase B"/>
    <property type="match status" value="2"/>
</dbReference>
<dbReference type="InterPro" id="IPR001296">
    <property type="entry name" value="Glyco_trans_1"/>
</dbReference>
<dbReference type="Pfam" id="PF13579">
    <property type="entry name" value="Glyco_trans_4_4"/>
    <property type="match status" value="1"/>
</dbReference>
<dbReference type="InterPro" id="IPR050194">
    <property type="entry name" value="Glycosyltransferase_grp1"/>
</dbReference>
<dbReference type="InterPro" id="IPR028098">
    <property type="entry name" value="Glyco_trans_4-like_N"/>
</dbReference>
<sequence length="475" mass="53886">MWLRPYFSLPSIIISLLWENPIEFCLKVQQRFGIRLWMASKNETSAPFWSTKEPRNYELPGQIHRSTRGSKDERKAVLYFANNSTPYTQSGYTVRTHGMLRAHNRINSRKIICVTRLGYPLVVGRIPKSREDVLDGVTYRRIVPRFFPPSSRLRAREEIRELTKIAESEQVGVIHTTTDFRNAYVASQVAKRLSIPWVYEVRGERENTWLSQFEAAERKAAAASGYYNYAHEKEMEAVGKAGSAIFLSEVAKEYAVSNGIDPRLAWVIPNSLPEGGKAAESHDSAQKLVSSLLDSNKKYIGTVSSLVHYEGLPIVIRALPYLPVEVNALFVGDGIERRRLEALARSLGVHDRVVFAGKQPTESIGEWYRALDVFVVPRISSLVTARVTPIKPLEAMRVGIPVLASDLPALHEVTGEFAVYFAPEQLEDFVRKIKMILDGNVEIDQERVDQWLRTRTWEHNVKKLEALYSELTGGK</sequence>